<name>A0A9X5BFD7_9FIRM</name>
<dbReference type="Proteomes" id="UP001154420">
    <property type="component" value="Unassembled WGS sequence"/>
</dbReference>
<feature type="domain" description="Glycosyltransferase 2-like" evidence="1">
    <location>
        <begin position="14"/>
        <end position="127"/>
    </location>
</feature>
<dbReference type="AlphaFoldDB" id="A0A9X5BFD7"/>
<evidence type="ECO:0000259" key="1">
    <source>
        <dbReference type="Pfam" id="PF00535"/>
    </source>
</evidence>
<gene>
    <name evidence="2" type="ORF">D5281_09180</name>
</gene>
<sequence length="261" mass="30070">MELQVLVAAVNEEVNKLAEKMHLETEAVVVNQCDHFAYQEYLHEGKRIQCFCMAERGVGRSRNQALMRADKDLCLFSDEDIVFYPGYGEIVKKAFERMADADIITFNFKVDPSRATYYNQAEKRIRWYNYGRYPTYAVAARTEALHRANVSFSLLFGGGAKYSNGEDSLFLHDCLKKGLHLYAVTDEIGQEVYRASTWFKGYNAKFFIDRGVLYHHLYGGLAKVFSLRFLYAHKEEMLKEISLSEAYQLMKQGIGEGKGRH</sequence>
<dbReference type="InterPro" id="IPR001173">
    <property type="entry name" value="Glyco_trans_2-like"/>
</dbReference>
<dbReference type="Gene3D" id="3.90.550.10">
    <property type="entry name" value="Spore Coat Polysaccharide Biosynthesis Protein SpsA, Chain A"/>
    <property type="match status" value="1"/>
</dbReference>
<evidence type="ECO:0000313" key="3">
    <source>
        <dbReference type="Proteomes" id="UP001154420"/>
    </source>
</evidence>
<organism evidence="2 3">
    <name type="scientific">Parablautia muri</name>
    <dbReference type="NCBI Taxonomy" id="2320879"/>
    <lineage>
        <taxon>Bacteria</taxon>
        <taxon>Bacillati</taxon>
        <taxon>Bacillota</taxon>
        <taxon>Clostridia</taxon>
        <taxon>Lachnospirales</taxon>
        <taxon>Lachnospiraceae</taxon>
        <taxon>Parablautia</taxon>
    </lineage>
</organism>
<dbReference type="OrthoDB" id="9778406at2"/>
<dbReference type="Pfam" id="PF00535">
    <property type="entry name" value="Glycos_transf_2"/>
    <property type="match status" value="1"/>
</dbReference>
<dbReference type="InterPro" id="IPR029044">
    <property type="entry name" value="Nucleotide-diphossugar_trans"/>
</dbReference>
<dbReference type="RefSeq" id="WP_160559850.1">
    <property type="nucleotide sequence ID" value="NZ_QZDT01000012.1"/>
</dbReference>
<reference evidence="2" key="1">
    <citation type="submission" date="2018-09" db="EMBL/GenBank/DDBJ databases">
        <title>Murine metabolic-syndrome-specific gut microbial biobank.</title>
        <authorList>
            <person name="Liu C."/>
        </authorList>
    </citation>
    <scope>NUCLEOTIDE SEQUENCE</scope>
    <source>
        <strain evidence="2">D42-62</strain>
    </source>
</reference>
<accession>A0A9X5BFD7</accession>
<proteinExistence type="predicted"/>
<keyword evidence="3" id="KW-1185">Reference proteome</keyword>
<comment type="caution">
    <text evidence="2">The sequence shown here is derived from an EMBL/GenBank/DDBJ whole genome shotgun (WGS) entry which is preliminary data.</text>
</comment>
<evidence type="ECO:0000313" key="2">
    <source>
        <dbReference type="EMBL" id="NBJ92765.1"/>
    </source>
</evidence>
<dbReference type="SUPFAM" id="SSF53448">
    <property type="entry name" value="Nucleotide-diphospho-sugar transferases"/>
    <property type="match status" value="1"/>
</dbReference>
<protein>
    <submittedName>
        <fullName evidence="2">Glycosyltransferase</fullName>
    </submittedName>
</protein>
<dbReference type="EMBL" id="QZDT01000012">
    <property type="protein sequence ID" value="NBJ92765.1"/>
    <property type="molecule type" value="Genomic_DNA"/>
</dbReference>